<reference evidence="13 14" key="1">
    <citation type="submission" date="2018-11" db="EMBL/GenBank/DDBJ databases">
        <title>Trebonia kvetii gen.nov., sp.nov., a novel acidophilic actinobacterium, and proposal of the new actinobacterial family Treboniaceae fam. nov.</title>
        <authorList>
            <person name="Rapoport D."/>
            <person name="Sagova-Mareckova M."/>
            <person name="Sedlacek I."/>
            <person name="Provaznik J."/>
            <person name="Kralova S."/>
            <person name="Pavlinic D."/>
            <person name="Benes V."/>
            <person name="Kopecky J."/>
        </authorList>
    </citation>
    <scope>NUCLEOTIDE SEQUENCE [LARGE SCALE GENOMIC DNA]</scope>
    <source>
        <strain evidence="13 14">15Tr583</strain>
    </source>
</reference>
<evidence type="ECO:0000256" key="5">
    <source>
        <dbReference type="ARBA" id="ARBA00022679"/>
    </source>
</evidence>
<accession>A0A6P2BNK3</accession>
<keyword evidence="10" id="KW-0175">Coiled coil</keyword>
<dbReference type="PANTHER" id="PTHR43547:SF2">
    <property type="entry name" value="HYBRID SIGNAL TRANSDUCTION HISTIDINE KINASE C"/>
    <property type="match status" value="1"/>
</dbReference>
<dbReference type="InterPro" id="IPR004358">
    <property type="entry name" value="Sig_transdc_His_kin-like_C"/>
</dbReference>
<dbReference type="PRINTS" id="PR00344">
    <property type="entry name" value="BCTRLSENSOR"/>
</dbReference>
<comment type="subcellular location">
    <subcellularLocation>
        <location evidence="2">Cell membrane</location>
    </subcellularLocation>
</comment>
<evidence type="ECO:0000313" key="14">
    <source>
        <dbReference type="Proteomes" id="UP000460272"/>
    </source>
</evidence>
<evidence type="ECO:0000256" key="7">
    <source>
        <dbReference type="ARBA" id="ARBA00022777"/>
    </source>
</evidence>
<dbReference type="Gene3D" id="1.10.287.130">
    <property type="match status" value="1"/>
</dbReference>
<feature type="domain" description="HAMP" evidence="12">
    <location>
        <begin position="11"/>
        <end position="63"/>
    </location>
</feature>
<dbReference type="SMART" id="SM00304">
    <property type="entry name" value="HAMP"/>
    <property type="match status" value="1"/>
</dbReference>
<dbReference type="Gene3D" id="6.10.340.10">
    <property type="match status" value="1"/>
</dbReference>
<dbReference type="InterPro" id="IPR003660">
    <property type="entry name" value="HAMP_dom"/>
</dbReference>
<name>A0A6P2BNK3_9ACTN</name>
<dbReference type="Pfam" id="PF00512">
    <property type="entry name" value="HisKA"/>
    <property type="match status" value="1"/>
</dbReference>
<evidence type="ECO:0000256" key="6">
    <source>
        <dbReference type="ARBA" id="ARBA00022692"/>
    </source>
</evidence>
<dbReference type="CDD" id="cd00075">
    <property type="entry name" value="HATPase"/>
    <property type="match status" value="1"/>
</dbReference>
<proteinExistence type="predicted"/>
<dbReference type="SUPFAM" id="SSF47384">
    <property type="entry name" value="Homodimeric domain of signal transducing histidine kinase"/>
    <property type="match status" value="1"/>
</dbReference>
<dbReference type="GO" id="GO:0005886">
    <property type="term" value="C:plasma membrane"/>
    <property type="evidence" value="ECO:0007669"/>
    <property type="project" value="UniProtKB-SubCell"/>
</dbReference>
<evidence type="ECO:0000256" key="2">
    <source>
        <dbReference type="ARBA" id="ARBA00004236"/>
    </source>
</evidence>
<comment type="catalytic activity">
    <reaction evidence="1">
        <text>ATP + protein L-histidine = ADP + protein N-phospho-L-histidine.</text>
        <dbReference type="EC" id="2.7.13.3"/>
    </reaction>
</comment>
<dbReference type="InterPro" id="IPR036097">
    <property type="entry name" value="HisK_dim/P_sf"/>
</dbReference>
<dbReference type="EC" id="2.7.13.3" evidence="3"/>
<keyword evidence="5" id="KW-0808">Transferase</keyword>
<dbReference type="SMART" id="SM00388">
    <property type="entry name" value="HisKA"/>
    <property type="match status" value="1"/>
</dbReference>
<evidence type="ECO:0000256" key="8">
    <source>
        <dbReference type="ARBA" id="ARBA00022989"/>
    </source>
</evidence>
<feature type="coiled-coil region" evidence="10">
    <location>
        <begin position="48"/>
        <end position="78"/>
    </location>
</feature>
<dbReference type="PROSITE" id="PS50885">
    <property type="entry name" value="HAMP"/>
    <property type="match status" value="1"/>
</dbReference>
<dbReference type="CDD" id="cd06225">
    <property type="entry name" value="HAMP"/>
    <property type="match status" value="1"/>
</dbReference>
<dbReference type="Pfam" id="PF00672">
    <property type="entry name" value="HAMP"/>
    <property type="match status" value="1"/>
</dbReference>
<dbReference type="CDD" id="cd00082">
    <property type="entry name" value="HisKA"/>
    <property type="match status" value="1"/>
</dbReference>
<gene>
    <name evidence="13" type="ORF">EAS64_38070</name>
</gene>
<evidence type="ECO:0000256" key="1">
    <source>
        <dbReference type="ARBA" id="ARBA00000085"/>
    </source>
</evidence>
<keyword evidence="8" id="KW-1133">Transmembrane helix</keyword>
<keyword evidence="7 13" id="KW-0418">Kinase</keyword>
<dbReference type="Gene3D" id="3.30.565.10">
    <property type="entry name" value="Histidine kinase-like ATPase, C-terminal domain"/>
    <property type="match status" value="1"/>
</dbReference>
<dbReference type="SUPFAM" id="SSF158472">
    <property type="entry name" value="HAMP domain-like"/>
    <property type="match status" value="1"/>
</dbReference>
<dbReference type="EMBL" id="RPFW01000009">
    <property type="protein sequence ID" value="TVZ00540.1"/>
    <property type="molecule type" value="Genomic_DNA"/>
</dbReference>
<organism evidence="13 14">
    <name type="scientific">Trebonia kvetii</name>
    <dbReference type="NCBI Taxonomy" id="2480626"/>
    <lineage>
        <taxon>Bacteria</taxon>
        <taxon>Bacillati</taxon>
        <taxon>Actinomycetota</taxon>
        <taxon>Actinomycetes</taxon>
        <taxon>Streptosporangiales</taxon>
        <taxon>Treboniaceae</taxon>
        <taxon>Trebonia</taxon>
    </lineage>
</organism>
<keyword evidence="8" id="KW-0472">Membrane</keyword>
<dbReference type="InterPro" id="IPR005467">
    <property type="entry name" value="His_kinase_dom"/>
</dbReference>
<keyword evidence="6" id="KW-0812">Transmembrane</keyword>
<dbReference type="InterPro" id="IPR036890">
    <property type="entry name" value="HATPase_C_sf"/>
</dbReference>
<dbReference type="SMART" id="SM00387">
    <property type="entry name" value="HATPase_c"/>
    <property type="match status" value="1"/>
</dbReference>
<feature type="domain" description="Histidine kinase" evidence="11">
    <location>
        <begin position="78"/>
        <end position="290"/>
    </location>
</feature>
<keyword evidence="4" id="KW-0597">Phosphoprotein</keyword>
<keyword evidence="14" id="KW-1185">Reference proteome</keyword>
<dbReference type="AlphaFoldDB" id="A0A6P2BNK3"/>
<keyword evidence="9" id="KW-0902">Two-component regulatory system</keyword>
<evidence type="ECO:0000259" key="12">
    <source>
        <dbReference type="PROSITE" id="PS50885"/>
    </source>
</evidence>
<dbReference type="Pfam" id="PF02518">
    <property type="entry name" value="HATPase_c"/>
    <property type="match status" value="1"/>
</dbReference>
<dbReference type="OrthoDB" id="9786919at2"/>
<dbReference type="InterPro" id="IPR003661">
    <property type="entry name" value="HisK_dim/P_dom"/>
</dbReference>
<evidence type="ECO:0000259" key="11">
    <source>
        <dbReference type="PROSITE" id="PS50109"/>
    </source>
</evidence>
<sequence>MITTVAVAVYRPVVLPVRRLARAAQRMSGGDLSARVQLQGRDELAQLVTTFNEMASALENKVSELEQMEARARKFADDVSHELRTPLTAMTAVAGILHEHPGLTGDAATAGRLVQQEVEHLNRLVEDLIEISRFDAGTAQLVTDETGIASAVSQCLRARGWSDVRTDVPAGVTARLDRRRFDVILANLVGNALRHGGPPVTVTARIQADGRGAGQLALEVRDHGNGLPLTAIPHLFERFYKADTARTRSEGSGLGLAIARENARLHGGDIHAGNHPDGGAVFTVNLPLNA</sequence>
<dbReference type="InterPro" id="IPR003594">
    <property type="entry name" value="HATPase_dom"/>
</dbReference>
<evidence type="ECO:0000313" key="13">
    <source>
        <dbReference type="EMBL" id="TVZ00540.1"/>
    </source>
</evidence>
<dbReference type="SUPFAM" id="SSF55874">
    <property type="entry name" value="ATPase domain of HSP90 chaperone/DNA topoisomerase II/histidine kinase"/>
    <property type="match status" value="1"/>
</dbReference>
<evidence type="ECO:0000256" key="4">
    <source>
        <dbReference type="ARBA" id="ARBA00022553"/>
    </source>
</evidence>
<dbReference type="GO" id="GO:0000155">
    <property type="term" value="F:phosphorelay sensor kinase activity"/>
    <property type="evidence" value="ECO:0007669"/>
    <property type="project" value="InterPro"/>
</dbReference>
<protein>
    <recommendedName>
        <fullName evidence="3">histidine kinase</fullName>
        <ecNumber evidence="3">2.7.13.3</ecNumber>
    </recommendedName>
</protein>
<dbReference type="PROSITE" id="PS50109">
    <property type="entry name" value="HIS_KIN"/>
    <property type="match status" value="1"/>
</dbReference>
<dbReference type="PANTHER" id="PTHR43547">
    <property type="entry name" value="TWO-COMPONENT HISTIDINE KINASE"/>
    <property type="match status" value="1"/>
</dbReference>
<evidence type="ECO:0000256" key="9">
    <source>
        <dbReference type="ARBA" id="ARBA00023012"/>
    </source>
</evidence>
<dbReference type="Proteomes" id="UP000460272">
    <property type="component" value="Unassembled WGS sequence"/>
</dbReference>
<comment type="caution">
    <text evidence="13">The sequence shown here is derived from an EMBL/GenBank/DDBJ whole genome shotgun (WGS) entry which is preliminary data.</text>
</comment>
<evidence type="ECO:0000256" key="10">
    <source>
        <dbReference type="SAM" id="Coils"/>
    </source>
</evidence>
<evidence type="ECO:0000256" key="3">
    <source>
        <dbReference type="ARBA" id="ARBA00012438"/>
    </source>
</evidence>